<gene>
    <name evidence="1" type="primary">bepA_70</name>
    <name evidence="1" type="ORF">GALL_425350</name>
</gene>
<dbReference type="SUPFAM" id="SSF48452">
    <property type="entry name" value="TPR-like"/>
    <property type="match status" value="2"/>
</dbReference>
<organism evidence="1">
    <name type="scientific">mine drainage metagenome</name>
    <dbReference type="NCBI Taxonomy" id="410659"/>
    <lineage>
        <taxon>unclassified sequences</taxon>
        <taxon>metagenomes</taxon>
        <taxon>ecological metagenomes</taxon>
    </lineage>
</organism>
<proteinExistence type="predicted"/>
<dbReference type="EMBL" id="MLJW01002054">
    <property type="protein sequence ID" value="OIQ75796.1"/>
    <property type="molecule type" value="Genomic_DNA"/>
</dbReference>
<accession>A0A1J5Q7F4</accession>
<dbReference type="Gene3D" id="1.25.40.10">
    <property type="entry name" value="Tetratricopeptide repeat domain"/>
    <property type="match status" value="1"/>
</dbReference>
<keyword evidence="1" id="KW-0645">Protease</keyword>
<dbReference type="SMART" id="SM00028">
    <property type="entry name" value="TPR"/>
    <property type="match status" value="7"/>
</dbReference>
<dbReference type="PANTHER" id="PTHR12558">
    <property type="entry name" value="CELL DIVISION CYCLE 16,23,27"/>
    <property type="match status" value="1"/>
</dbReference>
<reference evidence="1" key="1">
    <citation type="submission" date="2016-10" db="EMBL/GenBank/DDBJ databases">
        <title>Sequence of Gallionella enrichment culture.</title>
        <authorList>
            <person name="Poehlein A."/>
            <person name="Muehling M."/>
            <person name="Daniel R."/>
        </authorList>
    </citation>
    <scope>NUCLEOTIDE SEQUENCE</scope>
</reference>
<dbReference type="AlphaFoldDB" id="A0A1J5Q7F4"/>
<name>A0A1J5Q7F4_9ZZZZ</name>
<evidence type="ECO:0000313" key="1">
    <source>
        <dbReference type="EMBL" id="OIQ75796.1"/>
    </source>
</evidence>
<dbReference type="InterPro" id="IPR019734">
    <property type="entry name" value="TPR_rpt"/>
</dbReference>
<comment type="caution">
    <text evidence="1">The sequence shown here is derived from an EMBL/GenBank/DDBJ whole genome shotgun (WGS) entry which is preliminary data.</text>
</comment>
<sequence length="569" mass="60837">MILTRLTCLATILTAGFFTGPAIAMDGVAGPYLAAQAATALNDYKAASGYFNDALLHDPTDPALMESAIISDIALGNMAGAVPIAKALDATGTKSQVARTVILADTLNRGAYDDAIKAIAAGQGVGPLVDGLVTAWSQVGAGKMSDGLASFDKLADNPGLKAFALYHKALAMASVGDFEGAAKIFGGPDIQPTRTSLVAYIEVLSQLDRDKDALALLNEKFGAGADPGIEPLRHRLQAGEVVPFDVVRNAKDGLSEVFYSVAAALKGEASDGFTLVYSRIAQFLRPDNSEAILLTAGLLDSQGQHDLAIEAYATIARTDPAYYTAQQGRAQALYSAGHYDAGIEAMKQLVAAHPDLAEAQASLADLLRRQERYAEALPVYDAAIALIKDPKPRNWAIFYMRGVCNERTGHWGKAEADLRKALTLRPEEPEVLNYLGYAMVERSEKLDEALAMIKRAVAARPDDGYIVDSLSWGYYRTGHYSEALPIAERASQLMPVDAVVTDHLGDIYWSVGRKLEAQFQWHRALSFNPDPKDEVRIKRKLEIGLDAVLKEEGAPPLKSTSAVGGANGG</sequence>
<dbReference type="GO" id="GO:0008233">
    <property type="term" value="F:peptidase activity"/>
    <property type="evidence" value="ECO:0007669"/>
    <property type="project" value="UniProtKB-KW"/>
</dbReference>
<protein>
    <submittedName>
        <fullName evidence="1">Beta-barrel assembly-enhancing protease</fullName>
    </submittedName>
</protein>
<keyword evidence="1" id="KW-0378">Hydrolase</keyword>
<dbReference type="Pfam" id="PF13432">
    <property type="entry name" value="TPR_16"/>
    <property type="match status" value="2"/>
</dbReference>
<dbReference type="PANTHER" id="PTHR12558:SF13">
    <property type="entry name" value="CELL DIVISION CYCLE PROTEIN 27 HOMOLOG"/>
    <property type="match status" value="1"/>
</dbReference>
<dbReference type="InterPro" id="IPR011990">
    <property type="entry name" value="TPR-like_helical_dom_sf"/>
</dbReference>
<dbReference type="GO" id="GO:0006508">
    <property type="term" value="P:proteolysis"/>
    <property type="evidence" value="ECO:0007669"/>
    <property type="project" value="UniProtKB-KW"/>
</dbReference>